<dbReference type="InterPro" id="IPR008685">
    <property type="entry name" value="Centromere_Mis12"/>
</dbReference>
<keyword evidence="8" id="KW-0131">Cell cycle</keyword>
<evidence type="ECO:0000256" key="8">
    <source>
        <dbReference type="ARBA" id="ARBA00023306"/>
    </source>
</evidence>
<dbReference type="GO" id="GO:0000444">
    <property type="term" value="C:MIS12/MIND type complex"/>
    <property type="evidence" value="ECO:0007669"/>
    <property type="project" value="TreeGrafter"/>
</dbReference>
<protein>
    <submittedName>
        <fullName evidence="12">Uncharacterized protein</fullName>
    </submittedName>
</protein>
<sequence length="246" mass="27838">MEELPTYELEAQFFGFLPTTVIDLVINAVNDYVLLSADSLKTFLLESSSSPFREEPDHVWKAVTAVVNFVQDAVDKYFDKFELYCFRNVFKIPEALPVPGDIPAGQRAPQPSGENSLQTIITDINTELDRHAKLRAELRRLKREAKTNSLRPIENGIKQTWSSHGGNLLQDHIVYLWEQVDGVKAEAQRVFTLLHEQQRLQAKRTAQQGQPKQQQATAVESTPGTLSPKRPKTSRPILPDEVLDSM</sequence>
<dbReference type="KEGG" id="sre:PTSG_03253"/>
<dbReference type="Proteomes" id="UP000007799">
    <property type="component" value="Unassembled WGS sequence"/>
</dbReference>
<keyword evidence="4" id="KW-0132">Cell division</keyword>
<keyword evidence="9" id="KW-0137">Centromere</keyword>
<evidence type="ECO:0000256" key="1">
    <source>
        <dbReference type="ARBA" id="ARBA00004629"/>
    </source>
</evidence>
<evidence type="ECO:0000256" key="6">
    <source>
        <dbReference type="ARBA" id="ARBA00022838"/>
    </source>
</evidence>
<keyword evidence="5" id="KW-0498">Mitosis</keyword>
<proteinExistence type="inferred from homology"/>
<evidence type="ECO:0000256" key="9">
    <source>
        <dbReference type="ARBA" id="ARBA00023328"/>
    </source>
</evidence>
<dbReference type="PANTHER" id="PTHR14527:SF2">
    <property type="entry name" value="PROTEIN MIS12 HOMOLOG"/>
    <property type="match status" value="1"/>
</dbReference>
<evidence type="ECO:0000256" key="7">
    <source>
        <dbReference type="ARBA" id="ARBA00023054"/>
    </source>
</evidence>
<gene>
    <name evidence="12" type="ORF">PTSG_03253</name>
</gene>
<dbReference type="GO" id="GO:0051301">
    <property type="term" value="P:cell division"/>
    <property type="evidence" value="ECO:0007669"/>
    <property type="project" value="UniProtKB-KW"/>
</dbReference>
<keyword evidence="6" id="KW-0995">Kinetochore</keyword>
<dbReference type="AlphaFoldDB" id="F2U4N3"/>
<name>F2U4N3_SALR5</name>
<dbReference type="OrthoDB" id="1884855at2759"/>
<evidence type="ECO:0000256" key="4">
    <source>
        <dbReference type="ARBA" id="ARBA00022618"/>
    </source>
</evidence>
<keyword evidence="13" id="KW-1185">Reference proteome</keyword>
<evidence type="ECO:0000256" key="5">
    <source>
        <dbReference type="ARBA" id="ARBA00022776"/>
    </source>
</evidence>
<comment type="subcellular location">
    <subcellularLocation>
        <location evidence="1">Chromosome</location>
        <location evidence="1">Centromere</location>
        <location evidence="1">Kinetochore</location>
    </subcellularLocation>
</comment>
<dbReference type="EMBL" id="GL832961">
    <property type="protein sequence ID" value="EGD82599.1"/>
    <property type="molecule type" value="Genomic_DNA"/>
</dbReference>
<feature type="compositionally biased region" description="Polar residues" evidence="11">
    <location>
        <begin position="216"/>
        <end position="225"/>
    </location>
</feature>
<keyword evidence="7 10" id="KW-0175">Coiled coil</keyword>
<reference evidence="12" key="1">
    <citation type="submission" date="2009-08" db="EMBL/GenBank/DDBJ databases">
        <title>Annotation of Salpingoeca rosetta.</title>
        <authorList>
            <consortium name="The Broad Institute Genome Sequencing Platform"/>
            <person name="Russ C."/>
            <person name="Cuomo C."/>
            <person name="Burger G."/>
            <person name="Gray M.W."/>
            <person name="Holland P.W.H."/>
            <person name="King N."/>
            <person name="Lang F.B.F."/>
            <person name="Roger A.J."/>
            <person name="Ruiz-Trillo I."/>
            <person name="Young S.K."/>
            <person name="Zeng Q."/>
            <person name="Gargeya S."/>
            <person name="Alvarado L."/>
            <person name="Berlin A."/>
            <person name="Chapman S.B."/>
            <person name="Chen Z."/>
            <person name="Freedman E."/>
            <person name="Gellesch M."/>
            <person name="Goldberg J."/>
            <person name="Griggs A."/>
            <person name="Gujja S."/>
            <person name="Heilman E."/>
            <person name="Heiman D."/>
            <person name="Howarth C."/>
            <person name="Mehta T."/>
            <person name="Neiman D."/>
            <person name="Pearson M."/>
            <person name="Roberts A."/>
            <person name="Saif S."/>
            <person name="Shea T."/>
            <person name="Shenoy N."/>
            <person name="Sisk P."/>
            <person name="Stolte C."/>
            <person name="Sykes S."/>
            <person name="White J."/>
            <person name="Yandava C."/>
            <person name="Haas B."/>
            <person name="Nusbaum C."/>
            <person name="Birren B."/>
        </authorList>
    </citation>
    <scope>NUCLEOTIDE SEQUENCE [LARGE SCALE GENOMIC DNA]</scope>
    <source>
        <strain evidence="12">ATCC 50818</strain>
    </source>
</reference>
<evidence type="ECO:0000256" key="3">
    <source>
        <dbReference type="ARBA" id="ARBA00022454"/>
    </source>
</evidence>
<keyword evidence="3" id="KW-0158">Chromosome</keyword>
<evidence type="ECO:0000256" key="2">
    <source>
        <dbReference type="ARBA" id="ARBA00008643"/>
    </source>
</evidence>
<dbReference type="RefSeq" id="XP_004995835.1">
    <property type="nucleotide sequence ID" value="XM_004995778.1"/>
</dbReference>
<dbReference type="InParanoid" id="F2U4N3"/>
<organism evidence="13">
    <name type="scientific">Salpingoeca rosetta (strain ATCC 50818 / BSB-021)</name>
    <dbReference type="NCBI Taxonomy" id="946362"/>
    <lineage>
        <taxon>Eukaryota</taxon>
        <taxon>Choanoflagellata</taxon>
        <taxon>Craspedida</taxon>
        <taxon>Salpingoecidae</taxon>
        <taxon>Salpingoeca</taxon>
    </lineage>
</organism>
<dbReference type="GO" id="GO:0000070">
    <property type="term" value="P:mitotic sister chromatid segregation"/>
    <property type="evidence" value="ECO:0007669"/>
    <property type="project" value="TreeGrafter"/>
</dbReference>
<evidence type="ECO:0000313" key="13">
    <source>
        <dbReference type="Proteomes" id="UP000007799"/>
    </source>
</evidence>
<feature type="region of interest" description="Disordered" evidence="11">
    <location>
        <begin position="202"/>
        <end position="246"/>
    </location>
</feature>
<evidence type="ECO:0000256" key="11">
    <source>
        <dbReference type="SAM" id="MobiDB-lite"/>
    </source>
</evidence>
<comment type="similarity">
    <text evidence="2">Belongs to the mis12 family.</text>
</comment>
<evidence type="ECO:0000256" key="10">
    <source>
        <dbReference type="SAM" id="Coils"/>
    </source>
</evidence>
<dbReference type="Pfam" id="PF05859">
    <property type="entry name" value="Mis12"/>
    <property type="match status" value="1"/>
</dbReference>
<accession>F2U4N3</accession>
<dbReference type="GO" id="GO:0051382">
    <property type="term" value="P:kinetochore assembly"/>
    <property type="evidence" value="ECO:0007669"/>
    <property type="project" value="TreeGrafter"/>
</dbReference>
<dbReference type="PANTHER" id="PTHR14527">
    <property type="entry name" value="PROTEIN MIS12 HOMOLOG"/>
    <property type="match status" value="1"/>
</dbReference>
<evidence type="ECO:0000313" key="12">
    <source>
        <dbReference type="EMBL" id="EGD82599.1"/>
    </source>
</evidence>
<dbReference type="GO" id="GO:0005634">
    <property type="term" value="C:nucleus"/>
    <property type="evidence" value="ECO:0007669"/>
    <property type="project" value="InterPro"/>
</dbReference>
<feature type="coiled-coil region" evidence="10">
    <location>
        <begin position="124"/>
        <end position="151"/>
    </location>
</feature>
<dbReference type="GeneID" id="16076422"/>
<dbReference type="OMA" id="EHITYIC"/>